<sequence length="291" mass="31174">MWEDMMERIVEANGIRLWCETFGDPADPALLLVMGLGARGATWPDELCRLLQEAGRYVIRYDNRDTGLSGCVDYEANPYTMIELAQDAVGLLDGLGIATADVVGASMGGMIAQEIALEHADRLRSLTIIMSSAEPLDPATNTFRGTVRDPRLAAWDAEQIANPPSTREEHVESHLKLARILAGQLTAFDEVATRAIIEREIENATDAGHASKNHILAAFASRDRSGLVGSITAPTLVIHGSDDPMAPFAHGEALAAAIPGSEFLPIEGMGHGFPPPVIPPISAAILRHTGR</sequence>
<comment type="caution">
    <text evidence="2">The sequence shown here is derived from an EMBL/GenBank/DDBJ whole genome shotgun (WGS) entry which is preliminary data.</text>
</comment>
<dbReference type="EMBL" id="JBHMEI010000029">
    <property type="protein sequence ID" value="MFB9205510.1"/>
    <property type="molecule type" value="Genomic_DNA"/>
</dbReference>
<evidence type="ECO:0000313" key="2">
    <source>
        <dbReference type="EMBL" id="MFB9205510.1"/>
    </source>
</evidence>
<evidence type="ECO:0000313" key="3">
    <source>
        <dbReference type="Proteomes" id="UP001589647"/>
    </source>
</evidence>
<dbReference type="PANTHER" id="PTHR43433">
    <property type="entry name" value="HYDROLASE, ALPHA/BETA FOLD FAMILY PROTEIN"/>
    <property type="match status" value="1"/>
</dbReference>
<dbReference type="InterPro" id="IPR050471">
    <property type="entry name" value="AB_hydrolase"/>
</dbReference>
<evidence type="ECO:0000259" key="1">
    <source>
        <dbReference type="Pfam" id="PF00561"/>
    </source>
</evidence>
<dbReference type="GO" id="GO:0016787">
    <property type="term" value="F:hydrolase activity"/>
    <property type="evidence" value="ECO:0007669"/>
    <property type="project" value="UniProtKB-KW"/>
</dbReference>
<proteinExistence type="predicted"/>
<dbReference type="Proteomes" id="UP001589647">
    <property type="component" value="Unassembled WGS sequence"/>
</dbReference>
<accession>A0ABV5IND8</accession>
<dbReference type="RefSeq" id="WP_189652218.1">
    <property type="nucleotide sequence ID" value="NZ_BMRC01000025.1"/>
</dbReference>
<protein>
    <submittedName>
        <fullName evidence="2">Alpha/beta fold hydrolase</fullName>
    </submittedName>
</protein>
<dbReference type="Gene3D" id="3.40.50.1820">
    <property type="entry name" value="alpha/beta hydrolase"/>
    <property type="match status" value="1"/>
</dbReference>
<dbReference type="Pfam" id="PF00561">
    <property type="entry name" value="Abhydrolase_1"/>
    <property type="match status" value="1"/>
</dbReference>
<reference evidence="2 3" key="1">
    <citation type="submission" date="2024-09" db="EMBL/GenBank/DDBJ databases">
        <authorList>
            <person name="Sun Q."/>
            <person name="Mori K."/>
        </authorList>
    </citation>
    <scope>NUCLEOTIDE SEQUENCE [LARGE SCALE GENOMIC DNA]</scope>
    <source>
        <strain evidence="2 3">CCM 3426</strain>
    </source>
</reference>
<gene>
    <name evidence="2" type="ORF">ACFFV7_30255</name>
</gene>
<dbReference type="PANTHER" id="PTHR43433:SF5">
    <property type="entry name" value="AB HYDROLASE-1 DOMAIN-CONTAINING PROTEIN"/>
    <property type="match status" value="1"/>
</dbReference>
<feature type="domain" description="AB hydrolase-1" evidence="1">
    <location>
        <begin position="28"/>
        <end position="271"/>
    </location>
</feature>
<name>A0ABV5IND8_9ACTN</name>
<keyword evidence="2" id="KW-0378">Hydrolase</keyword>
<dbReference type="InterPro" id="IPR029058">
    <property type="entry name" value="AB_hydrolase_fold"/>
</dbReference>
<dbReference type="SUPFAM" id="SSF53474">
    <property type="entry name" value="alpha/beta-Hydrolases"/>
    <property type="match status" value="1"/>
</dbReference>
<dbReference type="InterPro" id="IPR000073">
    <property type="entry name" value="AB_hydrolase_1"/>
</dbReference>
<keyword evidence="3" id="KW-1185">Reference proteome</keyword>
<organism evidence="2 3">
    <name type="scientific">Nonomuraea spiralis</name>
    <dbReference type="NCBI Taxonomy" id="46182"/>
    <lineage>
        <taxon>Bacteria</taxon>
        <taxon>Bacillati</taxon>
        <taxon>Actinomycetota</taxon>
        <taxon>Actinomycetes</taxon>
        <taxon>Streptosporangiales</taxon>
        <taxon>Streptosporangiaceae</taxon>
        <taxon>Nonomuraea</taxon>
    </lineage>
</organism>